<dbReference type="OrthoDB" id="9804286at2"/>
<dbReference type="PANTHER" id="PTHR10953">
    <property type="entry name" value="UBIQUITIN-ACTIVATING ENZYME E1"/>
    <property type="match status" value="1"/>
</dbReference>
<organism evidence="3 4">
    <name type="scientific">Roseimaritima ulvae</name>
    <dbReference type="NCBI Taxonomy" id="980254"/>
    <lineage>
        <taxon>Bacteria</taxon>
        <taxon>Pseudomonadati</taxon>
        <taxon>Planctomycetota</taxon>
        <taxon>Planctomycetia</taxon>
        <taxon>Pirellulales</taxon>
        <taxon>Pirellulaceae</taxon>
        <taxon>Roseimaritima</taxon>
    </lineage>
</organism>
<dbReference type="GO" id="GO:0008146">
    <property type="term" value="F:sulfotransferase activity"/>
    <property type="evidence" value="ECO:0007669"/>
    <property type="project" value="TreeGrafter"/>
</dbReference>
<dbReference type="Proteomes" id="UP000325286">
    <property type="component" value="Chromosome"/>
</dbReference>
<dbReference type="GO" id="GO:0004792">
    <property type="term" value="F:thiosulfate-cyanide sulfurtransferase activity"/>
    <property type="evidence" value="ECO:0007669"/>
    <property type="project" value="TreeGrafter"/>
</dbReference>
<name>A0A5B9QVS3_9BACT</name>
<evidence type="ECO:0000313" key="4">
    <source>
        <dbReference type="Proteomes" id="UP000325286"/>
    </source>
</evidence>
<dbReference type="KEGG" id="rul:UC8_32150"/>
<dbReference type="RefSeq" id="WP_068139293.1">
    <property type="nucleotide sequence ID" value="NZ_CP042914.1"/>
</dbReference>
<dbReference type="InterPro" id="IPR035985">
    <property type="entry name" value="Ubiquitin-activating_enz"/>
</dbReference>
<comment type="similarity">
    <text evidence="1">Belongs to the HesA/MoeB/ThiF family.</text>
</comment>
<dbReference type="InterPro" id="IPR045886">
    <property type="entry name" value="ThiF/MoeB/HesA"/>
</dbReference>
<sequence>MSTSHRYERQSRFAPIGEAGQRRLADAHVAILGCGALGSVAAEILARAGVGTLTLIDRDTVEWSNLQRQSLYIEDDAVAGRAKADAACQRLQQINSTIQIIPQVVDVTAENIAELLSPVDLALDGTDNFGTRFLLNDYSLERSLPWVHGGCVGATGQVAMFSGLGQPCFRCLVPSPPDPASVQTCDTAGVVGAATHTIASLEAMQAIRYLTAATAPPIAAEVLSLDLWQQRVRTIKIPPVRCAACSLGHRDFLHGQMAAAADRSAVLCGRNAVQVHAPEQAASTRLDLAAVAARWQDIGSVDENAFFVRLHLEDEQSLTLFRDGRAVIGGTEDLALARSLYARYVGG</sequence>
<protein>
    <submittedName>
        <fullName evidence="3">Molybdopterin-synthase adenylyltransferase</fullName>
        <ecNumber evidence="3">2.7.7.80</ecNumber>
    </submittedName>
</protein>
<dbReference type="GO" id="GO:0061605">
    <property type="term" value="F:molybdopterin-synthase adenylyltransferase activity"/>
    <property type="evidence" value="ECO:0007669"/>
    <property type="project" value="UniProtKB-EC"/>
</dbReference>
<dbReference type="SUPFAM" id="SSF69572">
    <property type="entry name" value="Activating enzymes of the ubiquitin-like proteins"/>
    <property type="match status" value="1"/>
</dbReference>
<dbReference type="AlphaFoldDB" id="A0A5B9QVS3"/>
<dbReference type="EMBL" id="CP042914">
    <property type="protein sequence ID" value="QEG41196.1"/>
    <property type="molecule type" value="Genomic_DNA"/>
</dbReference>
<accession>A0A5B9QVS3</accession>
<dbReference type="CDD" id="cd00757">
    <property type="entry name" value="ThiF_MoeB_HesA_family"/>
    <property type="match status" value="1"/>
</dbReference>
<dbReference type="GO" id="GO:0008641">
    <property type="term" value="F:ubiquitin-like modifier activating enzyme activity"/>
    <property type="evidence" value="ECO:0007669"/>
    <property type="project" value="InterPro"/>
</dbReference>
<keyword evidence="3" id="KW-0548">Nucleotidyltransferase</keyword>
<dbReference type="EC" id="2.7.7.80" evidence="3"/>
<dbReference type="InterPro" id="IPR000594">
    <property type="entry name" value="ThiF_NAD_FAD-bd"/>
</dbReference>
<dbReference type="Pfam" id="PF00899">
    <property type="entry name" value="ThiF"/>
    <property type="match status" value="1"/>
</dbReference>
<proteinExistence type="inferred from homology"/>
<dbReference type="GO" id="GO:0005829">
    <property type="term" value="C:cytosol"/>
    <property type="evidence" value="ECO:0007669"/>
    <property type="project" value="TreeGrafter"/>
</dbReference>
<keyword evidence="3" id="KW-0808">Transferase</keyword>
<evidence type="ECO:0000313" key="3">
    <source>
        <dbReference type="EMBL" id="QEG41196.1"/>
    </source>
</evidence>
<gene>
    <name evidence="3" type="primary">moeB_2</name>
    <name evidence="3" type="ORF">UC8_32150</name>
</gene>
<dbReference type="PANTHER" id="PTHR10953:SF102">
    <property type="entry name" value="ADENYLYLTRANSFERASE AND SULFURTRANSFERASE MOCS3"/>
    <property type="match status" value="1"/>
</dbReference>
<reference evidence="3 4" key="1">
    <citation type="submission" date="2019-08" db="EMBL/GenBank/DDBJ databases">
        <title>Deep-cultivation of Planctomycetes and their phenomic and genomic characterization uncovers novel biology.</title>
        <authorList>
            <person name="Wiegand S."/>
            <person name="Jogler M."/>
            <person name="Boedeker C."/>
            <person name="Pinto D."/>
            <person name="Vollmers J."/>
            <person name="Rivas-Marin E."/>
            <person name="Kohn T."/>
            <person name="Peeters S.H."/>
            <person name="Heuer A."/>
            <person name="Rast P."/>
            <person name="Oberbeckmann S."/>
            <person name="Bunk B."/>
            <person name="Jeske O."/>
            <person name="Meyerdierks A."/>
            <person name="Storesund J.E."/>
            <person name="Kallscheuer N."/>
            <person name="Luecker S."/>
            <person name="Lage O.M."/>
            <person name="Pohl T."/>
            <person name="Merkel B.J."/>
            <person name="Hornburger P."/>
            <person name="Mueller R.-W."/>
            <person name="Bruemmer F."/>
            <person name="Labrenz M."/>
            <person name="Spormann A.M."/>
            <person name="Op den Camp H."/>
            <person name="Overmann J."/>
            <person name="Amann R."/>
            <person name="Jetten M.S.M."/>
            <person name="Mascher T."/>
            <person name="Medema M.H."/>
            <person name="Devos D.P."/>
            <person name="Kaster A.-K."/>
            <person name="Ovreas L."/>
            <person name="Rohde M."/>
            <person name="Galperin M.Y."/>
            <person name="Jogler C."/>
        </authorList>
    </citation>
    <scope>NUCLEOTIDE SEQUENCE [LARGE SCALE GENOMIC DNA]</scope>
    <source>
        <strain evidence="3 4">UC8</strain>
    </source>
</reference>
<evidence type="ECO:0000259" key="2">
    <source>
        <dbReference type="Pfam" id="PF00899"/>
    </source>
</evidence>
<dbReference type="Gene3D" id="3.40.50.720">
    <property type="entry name" value="NAD(P)-binding Rossmann-like Domain"/>
    <property type="match status" value="1"/>
</dbReference>
<keyword evidence="4" id="KW-1185">Reference proteome</keyword>
<evidence type="ECO:0000256" key="1">
    <source>
        <dbReference type="ARBA" id="ARBA00009919"/>
    </source>
</evidence>
<dbReference type="FunFam" id="3.40.50.720:FF:000080">
    <property type="entry name" value="Thiazole biosynthesis adenylyltransferase ThiF"/>
    <property type="match status" value="1"/>
</dbReference>
<feature type="domain" description="THIF-type NAD/FAD binding fold" evidence="2">
    <location>
        <begin position="7"/>
        <end position="239"/>
    </location>
</feature>